<proteinExistence type="inferred from homology"/>
<dbReference type="EMBL" id="CAJNNW010033735">
    <property type="protein sequence ID" value="CAE8720109.1"/>
    <property type="molecule type" value="Genomic_DNA"/>
</dbReference>
<organism evidence="8 9">
    <name type="scientific">Polarella glacialis</name>
    <name type="common">Dinoflagellate</name>
    <dbReference type="NCBI Taxonomy" id="89957"/>
    <lineage>
        <taxon>Eukaryota</taxon>
        <taxon>Sar</taxon>
        <taxon>Alveolata</taxon>
        <taxon>Dinophyceae</taxon>
        <taxon>Suessiales</taxon>
        <taxon>Suessiaceae</taxon>
        <taxon>Polarella</taxon>
    </lineage>
</organism>
<dbReference type="GO" id="GO:0003723">
    <property type="term" value="F:RNA binding"/>
    <property type="evidence" value="ECO:0007669"/>
    <property type="project" value="TreeGrafter"/>
</dbReference>
<dbReference type="InterPro" id="IPR037447">
    <property type="entry name" value="Ribosomal_eS10"/>
</dbReference>
<dbReference type="AlphaFoldDB" id="A0A813LC47"/>
<protein>
    <recommendedName>
        <fullName evidence="7">PDZ domain-containing protein</fullName>
    </recommendedName>
</protein>
<dbReference type="InterPro" id="IPR005326">
    <property type="entry name" value="Plectin_eS10_N"/>
</dbReference>
<evidence type="ECO:0000313" key="9">
    <source>
        <dbReference type="Proteomes" id="UP000626109"/>
    </source>
</evidence>
<dbReference type="PANTHER" id="PTHR12146:SF0">
    <property type="entry name" value="RIBOSOMAL PROTEIN S10"/>
    <property type="match status" value="1"/>
</dbReference>
<dbReference type="FunFam" id="1.10.10.10:FF:000025">
    <property type="entry name" value="40S ribosomal protein S10"/>
    <property type="match status" value="1"/>
</dbReference>
<dbReference type="Pfam" id="PF03501">
    <property type="entry name" value="S10_plectin"/>
    <property type="match status" value="1"/>
</dbReference>
<evidence type="ECO:0000256" key="2">
    <source>
        <dbReference type="ARBA" id="ARBA00007278"/>
    </source>
</evidence>
<keyword evidence="4" id="KW-0689">Ribosomal protein</keyword>
<evidence type="ECO:0000256" key="5">
    <source>
        <dbReference type="ARBA" id="ARBA00023274"/>
    </source>
</evidence>
<dbReference type="InterPro" id="IPR036388">
    <property type="entry name" value="WH-like_DNA-bd_sf"/>
</dbReference>
<comment type="subcellular location">
    <subcellularLocation>
        <location evidence="1">Cytoplasm</location>
    </subcellularLocation>
</comment>
<accession>A0A813LC47</accession>
<dbReference type="GO" id="GO:0022627">
    <property type="term" value="C:cytosolic small ribosomal subunit"/>
    <property type="evidence" value="ECO:0007669"/>
    <property type="project" value="TreeGrafter"/>
</dbReference>
<dbReference type="GO" id="GO:0003735">
    <property type="term" value="F:structural constituent of ribosome"/>
    <property type="evidence" value="ECO:0007669"/>
    <property type="project" value="TreeGrafter"/>
</dbReference>
<comment type="caution">
    <text evidence="8">The sequence shown here is derived from an EMBL/GenBank/DDBJ whole genome shotgun (WGS) entry which is preliminary data.</text>
</comment>
<feature type="region of interest" description="Disordered" evidence="6">
    <location>
        <begin position="93"/>
        <end position="130"/>
    </location>
</feature>
<evidence type="ECO:0000256" key="4">
    <source>
        <dbReference type="ARBA" id="ARBA00022980"/>
    </source>
</evidence>
<evidence type="ECO:0000256" key="3">
    <source>
        <dbReference type="ARBA" id="ARBA00022490"/>
    </source>
</evidence>
<dbReference type="PROSITE" id="PS50106">
    <property type="entry name" value="PDZ"/>
    <property type="match status" value="1"/>
</dbReference>
<comment type="similarity">
    <text evidence="2">Belongs to the eukaryotic ribosomal protein eS10 family.</text>
</comment>
<name>A0A813LC47_POLGL</name>
<sequence>MVLIPKKERRAILEHLFKEGVMVVKKDYQACKHIELKDCPNLHVMMVLRSLASRNYLSEIYSWQWHYYTLTNEGIEYLREVLHLPAQVFPSTLTKQRPTRPALSAGEDSGKGKGKGKRWGNLARMTSDCRQSDEEDSLDCLASRAAATDQRQESSLIPTAQAPFLTASEQPLLLSPDGSRTARFELGDSGMMLRVEAAPSFGPQGSAVATARDVIERVTIIPKSKLGIMGVRDLFWLDDRCFLITGYEAKDVMGDAPPVAIVGDDPLREAVVIQQPAVAVILEEEEEVKEAPPPVVEAPEPPSNDIAVRISRSDSDKLGLELDTSNEKFLPIVKVLAESAIGKWNKTCAAGSDVRHGDCIIKVRNEAGNSAELIEKMQTMSNDVELTIRRSKEFVIVLKRRPDVLLGINVASNSSAAIGLVITALRLCRN</sequence>
<dbReference type="Proteomes" id="UP000626109">
    <property type="component" value="Unassembled WGS sequence"/>
</dbReference>
<dbReference type="PANTHER" id="PTHR12146">
    <property type="entry name" value="40S RIBOSOMAL PROTEIN S10"/>
    <property type="match status" value="1"/>
</dbReference>
<evidence type="ECO:0000256" key="1">
    <source>
        <dbReference type="ARBA" id="ARBA00004496"/>
    </source>
</evidence>
<dbReference type="InterPro" id="IPR001478">
    <property type="entry name" value="PDZ"/>
</dbReference>
<keyword evidence="5" id="KW-0687">Ribonucleoprotein</keyword>
<feature type="domain" description="PDZ" evidence="7">
    <location>
        <begin position="307"/>
        <end position="392"/>
    </location>
</feature>
<gene>
    <name evidence="8" type="ORF">PGLA2088_LOCUS41100</name>
</gene>
<dbReference type="Gene3D" id="1.10.10.10">
    <property type="entry name" value="Winged helix-like DNA-binding domain superfamily/Winged helix DNA-binding domain"/>
    <property type="match status" value="1"/>
</dbReference>
<keyword evidence="3" id="KW-0963">Cytoplasm</keyword>
<evidence type="ECO:0000259" key="7">
    <source>
        <dbReference type="PROSITE" id="PS50106"/>
    </source>
</evidence>
<evidence type="ECO:0000313" key="8">
    <source>
        <dbReference type="EMBL" id="CAE8720109.1"/>
    </source>
</evidence>
<evidence type="ECO:0000256" key="6">
    <source>
        <dbReference type="SAM" id="MobiDB-lite"/>
    </source>
</evidence>
<reference evidence="8" key="1">
    <citation type="submission" date="2021-02" db="EMBL/GenBank/DDBJ databases">
        <authorList>
            <person name="Dougan E. K."/>
            <person name="Rhodes N."/>
            <person name="Thang M."/>
            <person name="Chan C."/>
        </authorList>
    </citation>
    <scope>NUCLEOTIDE SEQUENCE</scope>
</reference>